<evidence type="ECO:0000313" key="2">
    <source>
        <dbReference type="Proteomes" id="UP001225356"/>
    </source>
</evidence>
<dbReference type="Gene3D" id="3.30.1330.70">
    <property type="entry name" value="Holliday junction resolvase RusA"/>
    <property type="match status" value="1"/>
</dbReference>
<dbReference type="EMBL" id="JAUSQU010000001">
    <property type="protein sequence ID" value="MDP9843274.1"/>
    <property type="molecule type" value="Genomic_DNA"/>
</dbReference>
<name>A0ABT9QB46_9ACTN</name>
<protein>
    <submittedName>
        <fullName evidence="1">Uncharacterized protein</fullName>
    </submittedName>
</protein>
<keyword evidence="2" id="KW-1185">Reference proteome</keyword>
<sequence length="198" mass="21644">MWFDERPPPDWTVELPIGMELLNSNQRLHPMVKARLTKLLRRAGHAAAKARGVPHFDRVYVVGEVRPVDRRRRDPGNWYPSAKAAVDGLVDAGVLDDDDHTRLVGPDMRLGPVVKRGQLALHLWYGSEVTDVLVDPLAPVVGRARVPVGRVAGGGHRVRFVFGRVQPDGRAGFPRHPPGVGPPAVADIDALAVVRAAE</sequence>
<proteinExistence type="predicted"/>
<gene>
    <name evidence="1" type="ORF">J2853_002485</name>
</gene>
<organism evidence="1 2">
    <name type="scientific">Streptosporangium lutulentum</name>
    <dbReference type="NCBI Taxonomy" id="1461250"/>
    <lineage>
        <taxon>Bacteria</taxon>
        <taxon>Bacillati</taxon>
        <taxon>Actinomycetota</taxon>
        <taxon>Actinomycetes</taxon>
        <taxon>Streptosporangiales</taxon>
        <taxon>Streptosporangiaceae</taxon>
        <taxon>Streptosporangium</taxon>
    </lineage>
</organism>
<comment type="caution">
    <text evidence="1">The sequence shown here is derived from an EMBL/GenBank/DDBJ whole genome shotgun (WGS) entry which is preliminary data.</text>
</comment>
<dbReference type="Proteomes" id="UP001225356">
    <property type="component" value="Unassembled WGS sequence"/>
</dbReference>
<dbReference type="SUPFAM" id="SSF103084">
    <property type="entry name" value="Holliday junction resolvase RusA"/>
    <property type="match status" value="1"/>
</dbReference>
<dbReference type="RefSeq" id="WP_307557375.1">
    <property type="nucleotide sequence ID" value="NZ_JAUSQU010000001.1"/>
</dbReference>
<reference evidence="1 2" key="1">
    <citation type="submission" date="2023-07" db="EMBL/GenBank/DDBJ databases">
        <title>Sequencing the genomes of 1000 actinobacteria strains.</title>
        <authorList>
            <person name="Klenk H.-P."/>
        </authorList>
    </citation>
    <scope>NUCLEOTIDE SEQUENCE [LARGE SCALE GENOMIC DNA]</scope>
    <source>
        <strain evidence="1 2">DSM 46740</strain>
    </source>
</reference>
<evidence type="ECO:0000313" key="1">
    <source>
        <dbReference type="EMBL" id="MDP9843274.1"/>
    </source>
</evidence>
<dbReference type="InterPro" id="IPR036614">
    <property type="entry name" value="RusA-like_sf"/>
</dbReference>
<accession>A0ABT9QB46</accession>